<dbReference type="eggNOG" id="KOG2893">
    <property type="taxonomic scope" value="Eukaryota"/>
</dbReference>
<organism evidence="10 11">
    <name type="scientific">Marssonina brunnea f. sp. multigermtubi (strain MB_m1)</name>
    <name type="common">Marssonina leaf spot fungus</name>
    <dbReference type="NCBI Taxonomy" id="1072389"/>
    <lineage>
        <taxon>Eukaryota</taxon>
        <taxon>Fungi</taxon>
        <taxon>Dikarya</taxon>
        <taxon>Ascomycota</taxon>
        <taxon>Pezizomycotina</taxon>
        <taxon>Leotiomycetes</taxon>
        <taxon>Helotiales</taxon>
        <taxon>Drepanopezizaceae</taxon>
        <taxon>Drepanopeziza</taxon>
    </lineage>
</organism>
<dbReference type="KEGG" id="mbe:MBM_03839"/>
<dbReference type="SUPFAM" id="SSF57667">
    <property type="entry name" value="beta-beta-alpha zinc fingers"/>
    <property type="match status" value="1"/>
</dbReference>
<dbReference type="HOGENOM" id="CLU_037132_0_1_1"/>
<dbReference type="InterPro" id="IPR003656">
    <property type="entry name" value="Znf_BED"/>
</dbReference>
<dbReference type="PROSITE" id="PS50808">
    <property type="entry name" value="ZF_BED"/>
    <property type="match status" value="1"/>
</dbReference>
<evidence type="ECO:0000256" key="6">
    <source>
        <dbReference type="PROSITE-ProRule" id="PRU00042"/>
    </source>
</evidence>
<keyword evidence="3 6" id="KW-0863">Zinc-finger</keyword>
<evidence type="ECO:0000256" key="5">
    <source>
        <dbReference type="ARBA" id="ARBA00023242"/>
    </source>
</evidence>
<evidence type="ECO:0000259" key="8">
    <source>
        <dbReference type="PROSITE" id="PS50157"/>
    </source>
</evidence>
<keyword evidence="5" id="KW-0539">Nucleus</keyword>
<feature type="compositionally biased region" description="Pro residues" evidence="7">
    <location>
        <begin position="292"/>
        <end position="304"/>
    </location>
</feature>
<dbReference type="InParanoid" id="K1WZI8"/>
<evidence type="ECO:0000313" key="11">
    <source>
        <dbReference type="Proteomes" id="UP000006753"/>
    </source>
</evidence>
<dbReference type="Gene3D" id="3.30.160.60">
    <property type="entry name" value="Classic Zinc Finger"/>
    <property type="match status" value="1"/>
</dbReference>
<dbReference type="PROSITE" id="PS00028">
    <property type="entry name" value="ZINC_FINGER_C2H2_1"/>
    <property type="match status" value="1"/>
</dbReference>
<name>K1WZI8_MARBU</name>
<dbReference type="GO" id="GO:0008270">
    <property type="term" value="F:zinc ion binding"/>
    <property type="evidence" value="ECO:0007669"/>
    <property type="project" value="UniProtKB-KW"/>
</dbReference>
<feature type="domain" description="C2H2-type" evidence="8">
    <location>
        <begin position="44"/>
        <end position="67"/>
    </location>
</feature>
<dbReference type="STRING" id="1072389.K1WZI8"/>
<dbReference type="AlphaFoldDB" id="K1WZI8"/>
<evidence type="ECO:0000256" key="4">
    <source>
        <dbReference type="ARBA" id="ARBA00022833"/>
    </source>
</evidence>
<dbReference type="GO" id="GO:0005634">
    <property type="term" value="C:nucleus"/>
    <property type="evidence" value="ECO:0007669"/>
    <property type="project" value="UniProtKB-SubCell"/>
</dbReference>
<feature type="compositionally biased region" description="Low complexity" evidence="7">
    <location>
        <begin position="214"/>
        <end position="249"/>
    </location>
</feature>
<evidence type="ECO:0000256" key="3">
    <source>
        <dbReference type="ARBA" id="ARBA00022771"/>
    </source>
</evidence>
<dbReference type="InterPro" id="IPR013087">
    <property type="entry name" value="Znf_C2H2_type"/>
</dbReference>
<dbReference type="OrthoDB" id="1306014at2759"/>
<dbReference type="InterPro" id="IPR036236">
    <property type="entry name" value="Znf_C2H2_sf"/>
</dbReference>
<dbReference type="CDD" id="cd20908">
    <property type="entry name" value="SUF4-like"/>
    <property type="match status" value="1"/>
</dbReference>
<evidence type="ECO:0000259" key="9">
    <source>
        <dbReference type="PROSITE" id="PS50808"/>
    </source>
</evidence>
<feature type="compositionally biased region" description="Low complexity" evidence="7">
    <location>
        <begin position="316"/>
        <end position="325"/>
    </location>
</feature>
<dbReference type="EMBL" id="JH921434">
    <property type="protein sequence ID" value="EKD18067.1"/>
    <property type="molecule type" value="Genomic_DNA"/>
</dbReference>
<feature type="domain" description="BED-type" evidence="9">
    <location>
        <begin position="15"/>
        <end position="74"/>
    </location>
</feature>
<dbReference type="OMA" id="NAFQMQQ"/>
<keyword evidence="2" id="KW-0479">Metal-binding</keyword>
<evidence type="ECO:0000256" key="2">
    <source>
        <dbReference type="ARBA" id="ARBA00022723"/>
    </source>
</evidence>
<feature type="compositionally biased region" description="Basic and acidic residues" evidence="7">
    <location>
        <begin position="137"/>
        <end position="158"/>
    </location>
</feature>
<accession>K1WZI8</accession>
<gene>
    <name evidence="10" type="ORF">MBM_03839</name>
</gene>
<dbReference type="Proteomes" id="UP000006753">
    <property type="component" value="Unassembled WGS sequence"/>
</dbReference>
<feature type="compositionally biased region" description="Basic and acidic residues" evidence="7">
    <location>
        <begin position="428"/>
        <end position="438"/>
    </location>
</feature>
<dbReference type="FunFam" id="3.30.160.60:FF:000354">
    <property type="entry name" value="C2H2 finger domain-containing protein"/>
    <property type="match status" value="1"/>
</dbReference>
<dbReference type="GO" id="GO:0003677">
    <property type="term" value="F:DNA binding"/>
    <property type="evidence" value="ECO:0007669"/>
    <property type="project" value="InterPro"/>
</dbReference>
<proteinExistence type="predicted"/>
<feature type="region of interest" description="Disordered" evidence="7">
    <location>
        <begin position="117"/>
        <end position="377"/>
    </location>
</feature>
<feature type="compositionally biased region" description="Low complexity" evidence="7">
    <location>
        <begin position="408"/>
        <end position="419"/>
    </location>
</feature>
<feature type="region of interest" description="Disordered" evidence="7">
    <location>
        <begin position="397"/>
        <end position="452"/>
    </location>
</feature>
<dbReference type="SMART" id="SM00355">
    <property type="entry name" value="ZnF_C2H2"/>
    <property type="match status" value="2"/>
</dbReference>
<keyword evidence="4" id="KW-0862">Zinc</keyword>
<evidence type="ECO:0000313" key="10">
    <source>
        <dbReference type="EMBL" id="EKD18067.1"/>
    </source>
</evidence>
<dbReference type="PANTHER" id="PTHR23215:SF0">
    <property type="entry name" value="BUB3-INTERACTING AND GLEBS MOTIF-CONTAINING PROTEIN ZNF207"/>
    <property type="match status" value="1"/>
</dbReference>
<sequence>MAGGKKKRGHPDVEEVLQRPWCYYCERDFDDLKILISHQKAKHFKCERCGRRLNTAGGLSVHMNQVHKETLTSVDNSLPNRQGLDVEIFGMEGIPEDVVQAHNQRIIAGFYQAQAERQAATGNPGPGAQNGGQSKKPKIEAPSDLKKRLAEHKARKAEQAANGSSGANTPMMDPAQNSPIGQSPVPFNASPFPPQQASYGATQGAGYGSFSQEPYSQPVAAYQQPPYQAPFSGPPGQQYQPSYSPPQQQHAPTAQSYPPYPPQLGPGSPPGSFGGYPRPVSHTPPQLGGLPNRPPSLPPAPGLPQRPSFGAPQLPPHQMQQMHQGAPPPPGTWGGSGWKGTEQNTAMSSAYSHPPGFPGAYPTNASPVDDAVSGAAREADDDIDKLIRMAEAGIKPLKNGEVPAPSQAPEAMPTPAPEAKSAETVAPADKKSKKEKGQVKMMYSDNDLSPEERMAQMPRYAFVPEGKTEPVLVEAAPVAEAVGA</sequence>
<protein>
    <submittedName>
        <fullName evidence="10">RING-6 protein</fullName>
    </submittedName>
</protein>
<evidence type="ECO:0000256" key="1">
    <source>
        <dbReference type="ARBA" id="ARBA00004123"/>
    </source>
</evidence>
<keyword evidence="11" id="KW-1185">Reference proteome</keyword>
<feature type="compositionally biased region" description="Polar residues" evidence="7">
    <location>
        <begin position="342"/>
        <end position="351"/>
    </location>
</feature>
<evidence type="ECO:0000256" key="7">
    <source>
        <dbReference type="SAM" id="MobiDB-lite"/>
    </source>
</evidence>
<reference evidence="10 11" key="1">
    <citation type="journal article" date="2012" name="BMC Genomics">
        <title>Sequencing the genome of Marssonina brunnea reveals fungus-poplar co-evolution.</title>
        <authorList>
            <person name="Zhu S."/>
            <person name="Cao Y.-Z."/>
            <person name="Jiang C."/>
            <person name="Tan B.-Y."/>
            <person name="Wang Z."/>
            <person name="Feng S."/>
            <person name="Zhang L."/>
            <person name="Su X.-H."/>
            <person name="Brejova B."/>
            <person name="Vinar T."/>
            <person name="Xu M."/>
            <person name="Wang M.-X."/>
            <person name="Zhang S.-G."/>
            <person name="Huang M.-R."/>
            <person name="Wu R."/>
            <person name="Zhou Y."/>
        </authorList>
    </citation>
    <scope>NUCLEOTIDE SEQUENCE [LARGE SCALE GENOMIC DNA]</scope>
    <source>
        <strain evidence="10 11">MB_m1</strain>
    </source>
</reference>
<feature type="compositionally biased region" description="Pro residues" evidence="7">
    <location>
        <begin position="258"/>
        <end position="269"/>
    </location>
</feature>
<dbReference type="PROSITE" id="PS50157">
    <property type="entry name" value="ZINC_FINGER_C2H2_2"/>
    <property type="match status" value="1"/>
</dbReference>
<comment type="subcellular location">
    <subcellularLocation>
        <location evidence="1">Nucleus</location>
    </subcellularLocation>
</comment>
<dbReference type="PANTHER" id="PTHR23215">
    <property type="entry name" value="ZINC FINGER PROTEIN 207"/>
    <property type="match status" value="1"/>
</dbReference>